<feature type="compositionally biased region" description="Basic and acidic residues" evidence="1">
    <location>
        <begin position="224"/>
        <end position="235"/>
    </location>
</feature>
<keyword evidence="2" id="KW-0732">Signal</keyword>
<dbReference type="RefSeq" id="WP_141315090.1">
    <property type="nucleotide sequence ID" value="NZ_BJND01000087.1"/>
</dbReference>
<dbReference type="PROSITE" id="PS51257">
    <property type="entry name" value="PROKAR_LIPOPROTEIN"/>
    <property type="match status" value="1"/>
</dbReference>
<reference evidence="3 4" key="1">
    <citation type="submission" date="2019-06" db="EMBL/GenBank/DDBJ databases">
        <title>Whole genome shotgun sequence of Streptomyces spinoverrucosus NBRC 14228.</title>
        <authorList>
            <person name="Hosoyama A."/>
            <person name="Uohara A."/>
            <person name="Ohji S."/>
            <person name="Ichikawa N."/>
        </authorList>
    </citation>
    <scope>NUCLEOTIDE SEQUENCE [LARGE SCALE GENOMIC DNA]</scope>
    <source>
        <strain evidence="3 4">NBRC 14228</strain>
    </source>
</reference>
<accession>A0A4Y3VW14</accession>
<feature type="chain" id="PRO_5038619487" evidence="2">
    <location>
        <begin position="30"/>
        <end position="245"/>
    </location>
</feature>
<sequence>MPRRYPPLVTRARVRAVTVLALLSVTATACGDAGELRGAGPTTTAAGPARLWPELPPASSPAFEIGEVDIQVVKGVEVPGDDIRTADPVAVVRAEIARNPGDYEGSKAAYRETNNRMAECGRPGDRTRCPVLEPYYGDLTGDGRPEMTLGFRLLPGEMTAVRVYTVDKHRLVQVMAYDDALTGIEIAGQSVILRAPSEVQGYEYRLQWSWDTEQRAMLLTHDEMLRTGKRPDTHRPSRTPSPSPR</sequence>
<evidence type="ECO:0000256" key="1">
    <source>
        <dbReference type="SAM" id="MobiDB-lite"/>
    </source>
</evidence>
<evidence type="ECO:0000256" key="2">
    <source>
        <dbReference type="SAM" id="SignalP"/>
    </source>
</evidence>
<evidence type="ECO:0000313" key="3">
    <source>
        <dbReference type="EMBL" id="GEC09951.1"/>
    </source>
</evidence>
<evidence type="ECO:0000313" key="4">
    <source>
        <dbReference type="Proteomes" id="UP000317881"/>
    </source>
</evidence>
<keyword evidence="4" id="KW-1185">Reference proteome</keyword>
<dbReference type="OrthoDB" id="4336783at2"/>
<organism evidence="3 4">
    <name type="scientific">Streptomyces spinoverrucosus</name>
    <dbReference type="NCBI Taxonomy" id="284043"/>
    <lineage>
        <taxon>Bacteria</taxon>
        <taxon>Bacillati</taxon>
        <taxon>Actinomycetota</taxon>
        <taxon>Actinomycetes</taxon>
        <taxon>Kitasatosporales</taxon>
        <taxon>Streptomycetaceae</taxon>
        <taxon>Streptomyces</taxon>
    </lineage>
</organism>
<comment type="caution">
    <text evidence="3">The sequence shown here is derived from an EMBL/GenBank/DDBJ whole genome shotgun (WGS) entry which is preliminary data.</text>
</comment>
<proteinExistence type="predicted"/>
<dbReference type="Proteomes" id="UP000317881">
    <property type="component" value="Unassembled WGS sequence"/>
</dbReference>
<dbReference type="EMBL" id="BJND01000087">
    <property type="protein sequence ID" value="GEC09951.1"/>
    <property type="molecule type" value="Genomic_DNA"/>
</dbReference>
<keyword evidence="3" id="KW-0449">Lipoprotein</keyword>
<feature type="region of interest" description="Disordered" evidence="1">
    <location>
        <begin position="224"/>
        <end position="245"/>
    </location>
</feature>
<gene>
    <name evidence="3" type="ORF">SSP24_76060</name>
</gene>
<name>A0A4Y3VW14_9ACTN</name>
<dbReference type="AlphaFoldDB" id="A0A4Y3VW14"/>
<feature type="signal peptide" evidence="2">
    <location>
        <begin position="1"/>
        <end position="29"/>
    </location>
</feature>
<protein>
    <submittedName>
        <fullName evidence="3">Lipoprotein</fullName>
    </submittedName>
</protein>